<comment type="caution">
    <text evidence="2">The sequence shown here is derived from an EMBL/GenBank/DDBJ whole genome shotgun (WGS) entry which is preliminary data.</text>
</comment>
<evidence type="ECO:0000313" key="2">
    <source>
        <dbReference type="EMBL" id="NEN22691.1"/>
    </source>
</evidence>
<evidence type="ECO:0000256" key="1">
    <source>
        <dbReference type="SAM" id="Phobius"/>
    </source>
</evidence>
<organism evidence="2 3">
    <name type="scientific">Cryomorpha ignava</name>
    <dbReference type="NCBI Taxonomy" id="101383"/>
    <lineage>
        <taxon>Bacteria</taxon>
        <taxon>Pseudomonadati</taxon>
        <taxon>Bacteroidota</taxon>
        <taxon>Flavobacteriia</taxon>
        <taxon>Flavobacteriales</taxon>
        <taxon>Cryomorphaceae</taxon>
        <taxon>Cryomorpha</taxon>
    </lineage>
</organism>
<evidence type="ECO:0000313" key="3">
    <source>
        <dbReference type="Proteomes" id="UP000486602"/>
    </source>
</evidence>
<keyword evidence="1" id="KW-0472">Membrane</keyword>
<dbReference type="AlphaFoldDB" id="A0A7K3WNU9"/>
<keyword evidence="1" id="KW-0812">Transmembrane</keyword>
<sequence>MKMKRTYTIPLIATGTFLLGLVCLFLPFLPFGWFLLFITALLLTPYFKPIKKLLLWAIKRDKSGIFEKARKKVSELYHWAGDKKRAHEMDNFHKTNHED</sequence>
<feature type="transmembrane region" description="Helical" evidence="1">
    <location>
        <begin position="33"/>
        <end position="50"/>
    </location>
</feature>
<keyword evidence="3" id="KW-1185">Reference proteome</keyword>
<reference evidence="2 3" key="1">
    <citation type="submission" date="2020-02" db="EMBL/GenBank/DDBJ databases">
        <title>Out from the shadows clarifying the taxonomy of the family Cryomorphaceae and related taxa by utilizing the GTDB taxonomic framework.</title>
        <authorList>
            <person name="Bowman J.P."/>
        </authorList>
    </citation>
    <scope>NUCLEOTIDE SEQUENCE [LARGE SCALE GENOMIC DNA]</scope>
    <source>
        <strain evidence="2 3">QSSC 1-22</strain>
    </source>
</reference>
<proteinExistence type="predicted"/>
<protein>
    <submittedName>
        <fullName evidence="2">Uncharacterized protein</fullName>
    </submittedName>
</protein>
<dbReference type="EMBL" id="JAAGVY010000004">
    <property type="protein sequence ID" value="NEN22691.1"/>
    <property type="molecule type" value="Genomic_DNA"/>
</dbReference>
<accession>A0A7K3WNU9</accession>
<dbReference type="Proteomes" id="UP000486602">
    <property type="component" value="Unassembled WGS sequence"/>
</dbReference>
<dbReference type="RefSeq" id="WP_163283410.1">
    <property type="nucleotide sequence ID" value="NZ_JAAGVY010000004.1"/>
</dbReference>
<keyword evidence="1" id="KW-1133">Transmembrane helix</keyword>
<feature type="transmembrane region" description="Helical" evidence="1">
    <location>
        <begin position="7"/>
        <end position="27"/>
    </location>
</feature>
<name>A0A7K3WNU9_9FLAO</name>
<gene>
    <name evidence="2" type="ORF">G3O08_04115</name>
</gene>